<name>A0A4P9VZU6_9FUNG</name>
<organism evidence="2 3">
    <name type="scientific">Blyttiomyces helicus</name>
    <dbReference type="NCBI Taxonomy" id="388810"/>
    <lineage>
        <taxon>Eukaryota</taxon>
        <taxon>Fungi</taxon>
        <taxon>Fungi incertae sedis</taxon>
        <taxon>Chytridiomycota</taxon>
        <taxon>Chytridiomycota incertae sedis</taxon>
        <taxon>Chytridiomycetes</taxon>
        <taxon>Chytridiomycetes incertae sedis</taxon>
        <taxon>Blyttiomyces</taxon>
    </lineage>
</organism>
<evidence type="ECO:0000313" key="3">
    <source>
        <dbReference type="Proteomes" id="UP000269721"/>
    </source>
</evidence>
<reference evidence="3" key="1">
    <citation type="journal article" date="2018" name="Nat. Microbiol.">
        <title>Leveraging single-cell genomics to expand the fungal tree of life.</title>
        <authorList>
            <person name="Ahrendt S.R."/>
            <person name="Quandt C.A."/>
            <person name="Ciobanu D."/>
            <person name="Clum A."/>
            <person name="Salamov A."/>
            <person name="Andreopoulos B."/>
            <person name="Cheng J.F."/>
            <person name="Woyke T."/>
            <person name="Pelin A."/>
            <person name="Henrissat B."/>
            <person name="Reynolds N.K."/>
            <person name="Benny G.L."/>
            <person name="Smith M.E."/>
            <person name="James T.Y."/>
            <person name="Grigoriev I.V."/>
        </authorList>
    </citation>
    <scope>NUCLEOTIDE SEQUENCE [LARGE SCALE GENOMIC DNA]</scope>
</reference>
<feature type="region of interest" description="Disordered" evidence="1">
    <location>
        <begin position="1"/>
        <end position="26"/>
    </location>
</feature>
<sequence>MPRLSSSPATDCSNSFRRDPPPPTPSTWRELMSFGHSEMMDALAETPRECGNAWTADCLAAWSTPHKCSQRTNGLEHMNEMNSSDCAESEATLGSIVSKSNSACCQTRFNSTNTSCVESVAVFAGSCSTRNVKYTYTAQTAQTEETKKHLAQTAPSGNASSLAFKPLRPSLRGVLDSPQNCSLRTARSPKFHTTADIPPRTPRQPLQTMHLNVDPTRPPDPVPHPIDARDGTATLGVEQLATARAGRARCSSAPYGFGDGFERTAAPEDVGEPAWLRATAGNSAPVGQTLVAPPRG</sequence>
<dbReference type="AlphaFoldDB" id="A0A4P9VZU6"/>
<dbReference type="Proteomes" id="UP000269721">
    <property type="component" value="Unassembled WGS sequence"/>
</dbReference>
<evidence type="ECO:0000313" key="2">
    <source>
        <dbReference type="EMBL" id="RKO85314.1"/>
    </source>
</evidence>
<accession>A0A4P9VZU6</accession>
<keyword evidence="3" id="KW-1185">Reference proteome</keyword>
<gene>
    <name evidence="2" type="ORF">BDK51DRAFT_48130</name>
</gene>
<evidence type="ECO:0000256" key="1">
    <source>
        <dbReference type="SAM" id="MobiDB-lite"/>
    </source>
</evidence>
<feature type="compositionally biased region" description="Polar residues" evidence="1">
    <location>
        <begin position="1"/>
        <end position="15"/>
    </location>
</feature>
<proteinExistence type="predicted"/>
<protein>
    <submittedName>
        <fullName evidence="2">Uncharacterized protein</fullName>
    </submittedName>
</protein>
<dbReference type="EMBL" id="KZ999198">
    <property type="protein sequence ID" value="RKO85314.1"/>
    <property type="molecule type" value="Genomic_DNA"/>
</dbReference>